<dbReference type="SUPFAM" id="SSF53067">
    <property type="entry name" value="Actin-like ATPase domain"/>
    <property type="match status" value="1"/>
</dbReference>
<dbReference type="EMBL" id="OB664332">
    <property type="protein sequence ID" value="CAD7232170.1"/>
    <property type="molecule type" value="Genomic_DNA"/>
</dbReference>
<dbReference type="FunFam" id="3.90.640.10:FF:000003">
    <property type="entry name" value="Molecular chaperone DnaK"/>
    <property type="match status" value="1"/>
</dbReference>
<organism evidence="4">
    <name type="scientific">Cyprideis torosa</name>
    <dbReference type="NCBI Taxonomy" id="163714"/>
    <lineage>
        <taxon>Eukaryota</taxon>
        <taxon>Metazoa</taxon>
        <taxon>Ecdysozoa</taxon>
        <taxon>Arthropoda</taxon>
        <taxon>Crustacea</taxon>
        <taxon>Oligostraca</taxon>
        <taxon>Ostracoda</taxon>
        <taxon>Podocopa</taxon>
        <taxon>Podocopida</taxon>
        <taxon>Cytherocopina</taxon>
        <taxon>Cytheroidea</taxon>
        <taxon>Cytherideidae</taxon>
        <taxon>Cyprideis</taxon>
    </lineage>
</organism>
<keyword evidence="2" id="KW-0547">Nucleotide-binding</keyword>
<dbReference type="InterPro" id="IPR029047">
    <property type="entry name" value="HSP70_peptide-bd_sf"/>
</dbReference>
<keyword evidence="3" id="KW-0067">ATP-binding</keyword>
<dbReference type="Gene3D" id="3.30.420.40">
    <property type="match status" value="2"/>
</dbReference>
<gene>
    <name evidence="4" type="ORF">CTOB1V02_LOCUS10011</name>
</gene>
<dbReference type="SUPFAM" id="SSF100920">
    <property type="entry name" value="Heat shock protein 70kD (HSP70), peptide-binding domain"/>
    <property type="match status" value="1"/>
</dbReference>
<dbReference type="GO" id="GO:0005524">
    <property type="term" value="F:ATP binding"/>
    <property type="evidence" value="ECO:0007669"/>
    <property type="project" value="UniProtKB-KW"/>
</dbReference>
<evidence type="ECO:0000313" key="4">
    <source>
        <dbReference type="EMBL" id="CAD7232170.1"/>
    </source>
</evidence>
<evidence type="ECO:0000256" key="3">
    <source>
        <dbReference type="ARBA" id="ARBA00022840"/>
    </source>
</evidence>
<dbReference type="Gene3D" id="3.90.640.10">
    <property type="entry name" value="Actin, Chain A, domain 4"/>
    <property type="match status" value="1"/>
</dbReference>
<accession>A0A7R8WI68</accession>
<dbReference type="OrthoDB" id="6228894at2759"/>
<protein>
    <submittedName>
        <fullName evidence="4">Uncharacterized protein</fullName>
    </submittedName>
</protein>
<comment type="similarity">
    <text evidence="1">Belongs to the heat shock protein 70 family.</text>
</comment>
<evidence type="ECO:0000256" key="1">
    <source>
        <dbReference type="ARBA" id="ARBA00007381"/>
    </source>
</evidence>
<dbReference type="InterPro" id="IPR043129">
    <property type="entry name" value="ATPase_NBD"/>
</dbReference>
<dbReference type="Gene3D" id="2.60.34.10">
    <property type="entry name" value="Substrate Binding Domain Of DNAk, Chain A, domain 1"/>
    <property type="match status" value="1"/>
</dbReference>
<dbReference type="AlphaFoldDB" id="A0A7R8WI68"/>
<dbReference type="PROSITE" id="PS00329">
    <property type="entry name" value="HSP70_2"/>
    <property type="match status" value="1"/>
</dbReference>
<feature type="non-terminal residue" evidence="4">
    <location>
        <position position="320"/>
    </location>
</feature>
<name>A0A7R8WI68_9CRUS</name>
<dbReference type="PROSITE" id="PS01036">
    <property type="entry name" value="HSP70_3"/>
    <property type="match status" value="1"/>
</dbReference>
<proteinExistence type="inferred from homology"/>
<dbReference type="GO" id="GO:0140662">
    <property type="term" value="F:ATP-dependent protein folding chaperone"/>
    <property type="evidence" value="ECO:0007669"/>
    <property type="project" value="InterPro"/>
</dbReference>
<dbReference type="PRINTS" id="PR00301">
    <property type="entry name" value="HEATSHOCK70"/>
</dbReference>
<dbReference type="InterPro" id="IPR018181">
    <property type="entry name" value="Heat_shock_70_CS"/>
</dbReference>
<dbReference type="PANTHER" id="PTHR19375">
    <property type="entry name" value="HEAT SHOCK PROTEIN 70KDA"/>
    <property type="match status" value="1"/>
</dbReference>
<sequence length="320" mass="35981">ITEERNVLIYDLGGGTLDVTIMTLKNGDCDVKSTWGDTHLGGQDFTELLVDHFIKENRFEEYIAEDQFLRRRLWERCEIAKKKISFNKPSAPILLDSFPAKGMEFETKLTRNRFEELCDSLFRSTLDYVHQSLRDANMDKSSISEVVLVGGSTRIPKIQQLLADYFGDQKIKKTINPDEAVAKGAAVLAAKLNGNLKDDVVLRDVAPFSLGIETNEYDMATVVKKNSRIPLKRTKEFVTRFDNQTNVRFPVYEGESAVTTDNDLLGEFNLTDIPPKPKGEAKFDVTFDIDRNGILKVTAVSTDTGRSNNITITKSACAHK</sequence>
<dbReference type="Pfam" id="PF00012">
    <property type="entry name" value="HSP70"/>
    <property type="match status" value="1"/>
</dbReference>
<evidence type="ECO:0000256" key="2">
    <source>
        <dbReference type="ARBA" id="ARBA00022741"/>
    </source>
</evidence>
<reference evidence="4" key="1">
    <citation type="submission" date="2020-11" db="EMBL/GenBank/DDBJ databases">
        <authorList>
            <person name="Tran Van P."/>
        </authorList>
    </citation>
    <scope>NUCLEOTIDE SEQUENCE</scope>
</reference>
<dbReference type="InterPro" id="IPR013126">
    <property type="entry name" value="Hsp_70_fam"/>
</dbReference>